<feature type="domain" description="Multidrug resistance protein MdtA-like alpha-helical hairpin" evidence="5">
    <location>
        <begin position="114"/>
        <end position="182"/>
    </location>
</feature>
<feature type="domain" description="Multidrug resistance protein MdtA-like beta-barrel" evidence="7">
    <location>
        <begin position="220"/>
        <end position="307"/>
    </location>
</feature>
<feature type="transmembrane region" description="Helical" evidence="4">
    <location>
        <begin position="9"/>
        <end position="29"/>
    </location>
</feature>
<gene>
    <name evidence="9" type="ORF">AA309_27505</name>
</gene>
<dbReference type="InterPro" id="IPR058627">
    <property type="entry name" value="MdtA-like_C"/>
</dbReference>
<dbReference type="InterPro" id="IPR058626">
    <property type="entry name" value="MdtA-like_b-barrel"/>
</dbReference>
<dbReference type="Pfam" id="PF25967">
    <property type="entry name" value="RND-MFP_C"/>
    <property type="match status" value="1"/>
</dbReference>
<dbReference type="Gene3D" id="1.10.287.470">
    <property type="entry name" value="Helix hairpin bin"/>
    <property type="match status" value="1"/>
</dbReference>
<keyword evidence="3" id="KW-0175">Coiled coil</keyword>
<dbReference type="GO" id="GO:0030313">
    <property type="term" value="C:cell envelope"/>
    <property type="evidence" value="ECO:0007669"/>
    <property type="project" value="UniProtKB-SubCell"/>
</dbReference>
<dbReference type="EMBL" id="LCYG01000098">
    <property type="protein sequence ID" value="KLK90128.1"/>
    <property type="molecule type" value="Genomic_DNA"/>
</dbReference>
<evidence type="ECO:0000259" key="8">
    <source>
        <dbReference type="Pfam" id="PF25967"/>
    </source>
</evidence>
<feature type="domain" description="Multidrug resistance protein MdtA-like C-terminal permuted SH3" evidence="8">
    <location>
        <begin position="314"/>
        <end position="374"/>
    </location>
</feature>
<dbReference type="STRING" id="1225564.AA309_27505"/>
<dbReference type="AlphaFoldDB" id="A0A0H1R4R5"/>
<name>A0A0H1R4R5_9HYPH</name>
<dbReference type="FunFam" id="2.40.420.20:FF:000001">
    <property type="entry name" value="Efflux RND transporter periplasmic adaptor subunit"/>
    <property type="match status" value="1"/>
</dbReference>
<evidence type="ECO:0000259" key="6">
    <source>
        <dbReference type="Pfam" id="PF25917"/>
    </source>
</evidence>
<dbReference type="Pfam" id="PF25917">
    <property type="entry name" value="BSH_RND"/>
    <property type="match status" value="1"/>
</dbReference>
<comment type="similarity">
    <text evidence="2">Belongs to the membrane fusion protein (MFP) (TC 8.A.1) family.</text>
</comment>
<evidence type="ECO:0000256" key="4">
    <source>
        <dbReference type="SAM" id="Phobius"/>
    </source>
</evidence>
<dbReference type="PANTHER" id="PTHR30158:SF10">
    <property type="entry name" value="CATION EFFLUX PUMP"/>
    <property type="match status" value="1"/>
</dbReference>
<sequence>MTHVSKTRILTSIGTVGAILGGTALWFTLGSTPTRGSNAGSAPSATPAAVATVETRDVALWEEFSGRLEAIDRVELRPRVPGAIEAVHFREGSLVKKGDLLFTIDPEPYRAEVERAEAQVSAAEARITFARHELDRGMKLTANQTITQRDLDTRENSLREAEASLRAAKAAARTARLNLSYTEVRAPISGRVGKIEVTVGNLVNGGSGAPVLTTLVSINPIYVSFDADERAVQRALDTLPAGGDRRDQVARIPVEMRSGPEAEVLHGKLQLIDHTVNRASGTVRVRAVFDNSLDHLLPGQFARIRLGQAKTTPALVVPERAIGADQDKKYVLVVDPTQKANFREIKLGAAVDGLRIVTSGLNAGERIVVDGLQKVRPGALIAPQPGTLDASAARQARISSASAEN</sequence>
<keyword evidence="4" id="KW-0812">Transmembrane</keyword>
<dbReference type="Gene3D" id="2.40.50.100">
    <property type="match status" value="1"/>
</dbReference>
<evidence type="ECO:0000256" key="1">
    <source>
        <dbReference type="ARBA" id="ARBA00004196"/>
    </source>
</evidence>
<dbReference type="SUPFAM" id="SSF111369">
    <property type="entry name" value="HlyD-like secretion proteins"/>
    <property type="match status" value="1"/>
</dbReference>
<dbReference type="InterPro" id="IPR058624">
    <property type="entry name" value="MdtA-like_HH"/>
</dbReference>
<dbReference type="Pfam" id="PF25944">
    <property type="entry name" value="Beta-barrel_RND"/>
    <property type="match status" value="1"/>
</dbReference>
<evidence type="ECO:0000313" key="9">
    <source>
        <dbReference type="EMBL" id="KLK90128.1"/>
    </source>
</evidence>
<keyword evidence="10" id="KW-1185">Reference proteome</keyword>
<dbReference type="GO" id="GO:0005886">
    <property type="term" value="C:plasma membrane"/>
    <property type="evidence" value="ECO:0007669"/>
    <property type="project" value="TreeGrafter"/>
</dbReference>
<dbReference type="PATRIC" id="fig|1225564.3.peg.7148"/>
<dbReference type="PANTHER" id="PTHR30158">
    <property type="entry name" value="ACRA/E-RELATED COMPONENT OF DRUG EFFLUX TRANSPORTER"/>
    <property type="match status" value="1"/>
</dbReference>
<dbReference type="GO" id="GO:0046677">
    <property type="term" value="P:response to antibiotic"/>
    <property type="evidence" value="ECO:0007669"/>
    <property type="project" value="TreeGrafter"/>
</dbReference>
<organism evidence="9 10">
    <name type="scientific">Microvirga vignae</name>
    <dbReference type="NCBI Taxonomy" id="1225564"/>
    <lineage>
        <taxon>Bacteria</taxon>
        <taxon>Pseudomonadati</taxon>
        <taxon>Pseudomonadota</taxon>
        <taxon>Alphaproteobacteria</taxon>
        <taxon>Hyphomicrobiales</taxon>
        <taxon>Methylobacteriaceae</taxon>
        <taxon>Microvirga</taxon>
    </lineage>
</organism>
<feature type="coiled-coil region" evidence="3">
    <location>
        <begin position="113"/>
        <end position="178"/>
    </location>
</feature>
<comment type="subcellular location">
    <subcellularLocation>
        <location evidence="1">Cell envelope</location>
    </subcellularLocation>
</comment>
<accession>A0A0H1R4R5</accession>
<keyword evidence="4" id="KW-0472">Membrane</keyword>
<evidence type="ECO:0000259" key="5">
    <source>
        <dbReference type="Pfam" id="PF25876"/>
    </source>
</evidence>
<dbReference type="InterPro" id="IPR006143">
    <property type="entry name" value="RND_pump_MFP"/>
</dbReference>
<dbReference type="Gene3D" id="2.40.30.170">
    <property type="match status" value="1"/>
</dbReference>
<evidence type="ECO:0000259" key="7">
    <source>
        <dbReference type="Pfam" id="PF25944"/>
    </source>
</evidence>
<keyword evidence="4" id="KW-1133">Transmembrane helix</keyword>
<evidence type="ECO:0000313" key="10">
    <source>
        <dbReference type="Proteomes" id="UP000035489"/>
    </source>
</evidence>
<feature type="domain" description="Multidrug resistance protein MdtA-like barrel-sandwich hybrid" evidence="6">
    <location>
        <begin position="73"/>
        <end position="214"/>
    </location>
</feature>
<dbReference type="GO" id="GO:0022857">
    <property type="term" value="F:transmembrane transporter activity"/>
    <property type="evidence" value="ECO:0007669"/>
    <property type="project" value="InterPro"/>
</dbReference>
<dbReference type="Pfam" id="PF25876">
    <property type="entry name" value="HH_MFP_RND"/>
    <property type="match status" value="1"/>
</dbReference>
<evidence type="ECO:0000256" key="2">
    <source>
        <dbReference type="ARBA" id="ARBA00009477"/>
    </source>
</evidence>
<dbReference type="Proteomes" id="UP000035489">
    <property type="component" value="Unassembled WGS sequence"/>
</dbReference>
<dbReference type="Gene3D" id="2.40.420.20">
    <property type="match status" value="1"/>
</dbReference>
<proteinExistence type="inferred from homology"/>
<comment type="caution">
    <text evidence="9">The sequence shown here is derived from an EMBL/GenBank/DDBJ whole genome shotgun (WGS) entry which is preliminary data.</text>
</comment>
<protein>
    <submittedName>
        <fullName evidence="9">RND transporter MFP subunit</fullName>
    </submittedName>
</protein>
<evidence type="ECO:0000256" key="3">
    <source>
        <dbReference type="SAM" id="Coils"/>
    </source>
</evidence>
<dbReference type="InterPro" id="IPR058625">
    <property type="entry name" value="MdtA-like_BSH"/>
</dbReference>
<dbReference type="RefSeq" id="WP_047192241.1">
    <property type="nucleotide sequence ID" value="NZ_LCYG01000098.1"/>
</dbReference>
<reference evidence="9 10" key="1">
    <citation type="submission" date="2015-05" db="EMBL/GenBank/DDBJ databases">
        <title>Draft genome sequence of Microvirga vignae strain BR3299, a novel nitrogen fixing bacteria isolated from Brazil semi-aired region.</title>
        <authorList>
            <person name="Zilli J.E."/>
            <person name="Passos S.R."/>
            <person name="Leite J."/>
            <person name="Baldani J.I."/>
            <person name="Xavier G.R."/>
            <person name="Rumjaneck N.G."/>
            <person name="Simoes-Araujo J.L."/>
        </authorList>
    </citation>
    <scope>NUCLEOTIDE SEQUENCE [LARGE SCALE GENOMIC DNA]</scope>
    <source>
        <strain evidence="9 10">BR3299</strain>
    </source>
</reference>
<dbReference type="NCBIfam" id="TIGR01730">
    <property type="entry name" value="RND_mfp"/>
    <property type="match status" value="1"/>
</dbReference>